<feature type="region of interest" description="Disordered" evidence="8">
    <location>
        <begin position="1"/>
        <end position="82"/>
    </location>
</feature>
<protein>
    <recommendedName>
        <fullName evidence="14">Myelin regulatory factor like</fullName>
    </recommendedName>
</protein>
<feature type="compositionally biased region" description="Polar residues" evidence="8">
    <location>
        <begin position="584"/>
        <end position="607"/>
    </location>
</feature>
<dbReference type="Pfam" id="PF13887">
    <property type="entry name" value="MYRF_ICA"/>
    <property type="match status" value="1"/>
</dbReference>
<keyword evidence="6 9" id="KW-0472">Membrane</keyword>
<dbReference type="GO" id="GO:0005789">
    <property type="term" value="C:endoplasmic reticulum membrane"/>
    <property type="evidence" value="ECO:0007669"/>
    <property type="project" value="TreeGrafter"/>
</dbReference>
<evidence type="ECO:0000256" key="3">
    <source>
        <dbReference type="ARBA" id="ARBA00022692"/>
    </source>
</evidence>
<dbReference type="PANTHER" id="PTHR13029">
    <property type="match status" value="1"/>
</dbReference>
<dbReference type="AlphaFoldDB" id="A0AAD8YZP1"/>
<dbReference type="PANTHER" id="PTHR13029:SF17">
    <property type="entry name" value="MYELIN REGULATORY FACTOR-LIKE PROTEIN"/>
    <property type="match status" value="1"/>
</dbReference>
<evidence type="ECO:0000256" key="8">
    <source>
        <dbReference type="SAM" id="MobiDB-lite"/>
    </source>
</evidence>
<evidence type="ECO:0000313" key="12">
    <source>
        <dbReference type="EMBL" id="KAK1790272.1"/>
    </source>
</evidence>
<evidence type="ECO:0008006" key="14">
    <source>
        <dbReference type="Google" id="ProtNLM"/>
    </source>
</evidence>
<proteinExistence type="inferred from homology"/>
<dbReference type="PROSITE" id="PS51517">
    <property type="entry name" value="NDT80"/>
    <property type="match status" value="1"/>
</dbReference>
<evidence type="ECO:0000256" key="5">
    <source>
        <dbReference type="ARBA" id="ARBA00023125"/>
    </source>
</evidence>
<keyword evidence="5 7" id="KW-0238">DNA-binding</keyword>
<evidence type="ECO:0000256" key="6">
    <source>
        <dbReference type="ARBA" id="ARBA00023136"/>
    </source>
</evidence>
<evidence type="ECO:0000256" key="1">
    <source>
        <dbReference type="ARBA" id="ARBA00004167"/>
    </source>
</evidence>
<feature type="compositionally biased region" description="Polar residues" evidence="8">
    <location>
        <begin position="26"/>
        <end position="35"/>
    </location>
</feature>
<comment type="similarity">
    <text evidence="2">Belongs to the MRF family.</text>
</comment>
<dbReference type="SUPFAM" id="SSF49417">
    <property type="entry name" value="p53-like transcription factors"/>
    <property type="match status" value="1"/>
</dbReference>
<dbReference type="EMBL" id="JAROKS010000021">
    <property type="protein sequence ID" value="KAK1790272.1"/>
    <property type="molecule type" value="Genomic_DNA"/>
</dbReference>
<evidence type="ECO:0000256" key="4">
    <source>
        <dbReference type="ARBA" id="ARBA00022989"/>
    </source>
</evidence>
<feature type="region of interest" description="Disordered" evidence="8">
    <location>
        <begin position="582"/>
        <end position="612"/>
    </location>
</feature>
<feature type="transmembrane region" description="Helical" evidence="9">
    <location>
        <begin position="639"/>
        <end position="659"/>
    </location>
</feature>
<evidence type="ECO:0000259" key="10">
    <source>
        <dbReference type="PROSITE" id="PS51517"/>
    </source>
</evidence>
<dbReference type="Pfam" id="PF13884">
    <property type="entry name" value="Peptidase_S74"/>
    <property type="match status" value="1"/>
</dbReference>
<dbReference type="Pfam" id="PF05224">
    <property type="entry name" value="NDT80_PhoG"/>
    <property type="match status" value="1"/>
</dbReference>
<dbReference type="PROSITE" id="PS51688">
    <property type="entry name" value="ICA"/>
    <property type="match status" value="1"/>
</dbReference>
<dbReference type="Pfam" id="PF13888">
    <property type="entry name" value="MRF_C2"/>
    <property type="match status" value="1"/>
</dbReference>
<dbReference type="GO" id="GO:0045893">
    <property type="term" value="P:positive regulation of DNA-templated transcription"/>
    <property type="evidence" value="ECO:0007669"/>
    <property type="project" value="TreeGrafter"/>
</dbReference>
<evidence type="ECO:0000256" key="2">
    <source>
        <dbReference type="ARBA" id="ARBA00008221"/>
    </source>
</evidence>
<feature type="domain" description="Peptidase S74" evidence="11">
    <location>
        <begin position="458"/>
        <end position="566"/>
    </location>
</feature>
<reference evidence="12" key="1">
    <citation type="submission" date="2023-03" db="EMBL/GenBank/DDBJ databases">
        <title>Electrophorus voltai genome.</title>
        <authorList>
            <person name="Bian C."/>
        </authorList>
    </citation>
    <scope>NUCLEOTIDE SEQUENCE</scope>
    <source>
        <strain evidence="12">CB-2022</strain>
        <tissue evidence="12">Muscle</tissue>
    </source>
</reference>
<feature type="DNA-binding region" description="NDT80" evidence="7">
    <location>
        <begin position="144"/>
        <end position="412"/>
    </location>
</feature>
<feature type="region of interest" description="Disordered" evidence="8">
    <location>
        <begin position="149"/>
        <end position="177"/>
    </location>
</feature>
<dbReference type="Gene3D" id="2.60.40.1390">
    <property type="entry name" value="NDT80 DNA-binding domain"/>
    <property type="match status" value="2"/>
</dbReference>
<evidence type="ECO:0000259" key="11">
    <source>
        <dbReference type="PROSITE" id="PS51688"/>
    </source>
</evidence>
<dbReference type="InterPro" id="IPR024061">
    <property type="entry name" value="NDT80_DNA-bd_dom"/>
</dbReference>
<dbReference type="InterPro" id="IPR025719">
    <property type="entry name" value="MYRF_C2"/>
</dbReference>
<dbReference type="GO" id="GO:0016540">
    <property type="term" value="P:protein autoprocessing"/>
    <property type="evidence" value="ECO:0007669"/>
    <property type="project" value="InterPro"/>
</dbReference>
<comment type="caution">
    <text evidence="12">The sequence shown here is derived from an EMBL/GenBank/DDBJ whole genome shotgun (WGS) entry which is preliminary data.</text>
</comment>
<keyword evidence="3 9" id="KW-0812">Transmembrane</keyword>
<dbReference type="Proteomes" id="UP001239994">
    <property type="component" value="Unassembled WGS sequence"/>
</dbReference>
<accession>A0AAD8YZP1</accession>
<evidence type="ECO:0000256" key="9">
    <source>
        <dbReference type="SAM" id="Phobius"/>
    </source>
</evidence>
<keyword evidence="13" id="KW-1185">Reference proteome</keyword>
<organism evidence="12 13">
    <name type="scientific">Electrophorus voltai</name>
    <dbReference type="NCBI Taxonomy" id="2609070"/>
    <lineage>
        <taxon>Eukaryota</taxon>
        <taxon>Metazoa</taxon>
        <taxon>Chordata</taxon>
        <taxon>Craniata</taxon>
        <taxon>Vertebrata</taxon>
        <taxon>Euteleostomi</taxon>
        <taxon>Actinopterygii</taxon>
        <taxon>Neopterygii</taxon>
        <taxon>Teleostei</taxon>
        <taxon>Ostariophysi</taxon>
        <taxon>Gymnotiformes</taxon>
        <taxon>Gymnotoidei</taxon>
        <taxon>Gymnotidae</taxon>
        <taxon>Electrophorus</taxon>
    </lineage>
</organism>
<dbReference type="GO" id="GO:0009653">
    <property type="term" value="P:anatomical structure morphogenesis"/>
    <property type="evidence" value="ECO:0007669"/>
    <property type="project" value="UniProtKB-ARBA"/>
</dbReference>
<feature type="compositionally biased region" description="Basic and acidic residues" evidence="8">
    <location>
        <begin position="111"/>
        <end position="120"/>
    </location>
</feature>
<dbReference type="InterPro" id="IPR037141">
    <property type="entry name" value="NDT80_DNA-bd_dom_sf"/>
</dbReference>
<feature type="domain" description="NDT80" evidence="10">
    <location>
        <begin position="144"/>
        <end position="412"/>
    </location>
</feature>
<dbReference type="GO" id="GO:0003700">
    <property type="term" value="F:DNA-binding transcription factor activity"/>
    <property type="evidence" value="ECO:0007669"/>
    <property type="project" value="UniProtKB-UniRule"/>
</dbReference>
<name>A0AAD8YZP1_9TELE</name>
<dbReference type="FunFam" id="2.60.40.1390:FF:000001">
    <property type="entry name" value="Myelin gene regulatory factor"/>
    <property type="match status" value="1"/>
</dbReference>
<evidence type="ECO:0000256" key="7">
    <source>
        <dbReference type="PROSITE-ProRule" id="PRU00850"/>
    </source>
</evidence>
<dbReference type="GO" id="GO:0060429">
    <property type="term" value="P:epithelium development"/>
    <property type="evidence" value="ECO:0007669"/>
    <property type="project" value="UniProtKB-ARBA"/>
</dbReference>
<dbReference type="InterPro" id="IPR030392">
    <property type="entry name" value="S74_ICA"/>
</dbReference>
<gene>
    <name evidence="12" type="ORF">P4O66_014188</name>
</gene>
<sequence length="892" mass="98439">MLPDSPPDSSSEPCSPPQIPDVQLGSDWSSGQMSHATPAPEGLCTDASLRLKGPGVLESCPAVPPPQHNHATAARPGKSSSPSLVQAAYSFSIPPCYVSPAEGYGQASKPPADKEGRHADPAGSYTEAGVSTVSPCLLSHAAYPDSYATPKPALSAERISPERKRRRPSGCFHGNLDQQHQWGNSVWPKASFSGPDGGTCEMPCYEGDAQGTSADMGAYQLLTWQCYQPSQWTSLYNQSYQTLPPTGYHVDADKGFSYSAADEAFVCQKKNHFQVTVHIGMTGEPRYVGTPAGPVPVESFQLEVFGVKLEAPDHHVTIEQSQSDRSKKPFLPVQVTLPGNKVTKVTLGRLHFSETTANNMRKKGKPNPDQRYFLMVVGLYATVKEQSYLLVANISERIIVRASNPGQFDNDGEALWQKGQTPDSVVCQGRVGINTDIPDEALVVCGNARIMGAVMHPSDKRAKENIQEVDSTAQLQRIAQMRIVEYDYKPEFATKMGIDTVHETGIIAQEVRELLPTAVRDVGEVTCSDGEKIHNFLMVDKEQIFMENVGAVKQLYKLTDNLEARLQELEVWNARLAKLKNPGSVCSKTGSAESGNVPKNNKPQASEPSRKTSLLKASKEYVCEKYQDCLQNRIFQTTGIMLVVIMAFCAICITSLYMLTVRDDLDNVSSPGNSTMFPDSAATEHLPTVFPTAPEPWPPELDFSSVYYSDQVYCCPPTASRRPTTAETCASLNPDALPMPEDTSQRPEGTNTTIQSIFITQNQQFIDHRYIDHSLSGKGNYSYLIPISKHIPLNMPVTLQMNSTELLVVHLCGYELTEMCAAFLEDYLGNRFHAVPNTQGYIHQWTLPVTQRYRSSYHFRVAVAGQSDCATDPNYVEVLFTDYYFHFYRRCQ</sequence>
<keyword evidence="4 9" id="KW-1133">Transmembrane helix</keyword>
<evidence type="ECO:0000313" key="13">
    <source>
        <dbReference type="Proteomes" id="UP001239994"/>
    </source>
</evidence>
<dbReference type="InterPro" id="IPR051577">
    <property type="entry name" value="MRF-like"/>
</dbReference>
<dbReference type="GO" id="GO:0005634">
    <property type="term" value="C:nucleus"/>
    <property type="evidence" value="ECO:0007669"/>
    <property type="project" value="TreeGrafter"/>
</dbReference>
<feature type="region of interest" description="Disordered" evidence="8">
    <location>
        <begin position="102"/>
        <end position="126"/>
    </location>
</feature>
<dbReference type="InterPro" id="IPR026932">
    <property type="entry name" value="MYRF_ICA"/>
</dbReference>
<comment type="subcellular location">
    <subcellularLocation>
        <location evidence="1">Membrane</location>
        <topology evidence="1">Single-pass membrane protein</topology>
    </subcellularLocation>
</comment>
<dbReference type="GO" id="GO:0043565">
    <property type="term" value="F:sequence-specific DNA binding"/>
    <property type="evidence" value="ECO:0007669"/>
    <property type="project" value="TreeGrafter"/>
</dbReference>
<dbReference type="InterPro" id="IPR008967">
    <property type="entry name" value="p53-like_TF_DNA-bd_sf"/>
</dbReference>